<dbReference type="EMBL" id="REGN01003789">
    <property type="protein sequence ID" value="RNA20755.1"/>
    <property type="molecule type" value="Genomic_DNA"/>
</dbReference>
<feature type="non-terminal residue" evidence="1">
    <location>
        <position position="1"/>
    </location>
</feature>
<gene>
    <name evidence="1" type="ORF">BpHYR1_037886</name>
</gene>
<dbReference type="AlphaFoldDB" id="A0A3M7RBU4"/>
<evidence type="ECO:0000313" key="1">
    <source>
        <dbReference type="EMBL" id="RNA20755.1"/>
    </source>
</evidence>
<sequence>IHYFHLVDIERYKQLSWDISSFSKSKNIEKLLAKQIGQHGFRSGHSCQIVIHEYLSELNKTKEKKLTTASIFIDFRKAFDV</sequence>
<reference evidence="1 2" key="1">
    <citation type="journal article" date="2018" name="Sci. Rep.">
        <title>Genomic signatures of local adaptation to the degree of environmental predictability in rotifers.</title>
        <authorList>
            <person name="Franch-Gras L."/>
            <person name="Hahn C."/>
            <person name="Garcia-Roger E.M."/>
            <person name="Carmona M.J."/>
            <person name="Serra M."/>
            <person name="Gomez A."/>
        </authorList>
    </citation>
    <scope>NUCLEOTIDE SEQUENCE [LARGE SCALE GENOMIC DNA]</scope>
    <source>
        <strain evidence="1">HYR1</strain>
    </source>
</reference>
<accession>A0A3M7RBU4</accession>
<dbReference type="Proteomes" id="UP000276133">
    <property type="component" value="Unassembled WGS sequence"/>
</dbReference>
<protein>
    <recommendedName>
        <fullName evidence="3">RNA-directed DNA polymerase from mobile element jockey-like</fullName>
    </recommendedName>
</protein>
<comment type="caution">
    <text evidence="1">The sequence shown here is derived from an EMBL/GenBank/DDBJ whole genome shotgun (WGS) entry which is preliminary data.</text>
</comment>
<keyword evidence="2" id="KW-1185">Reference proteome</keyword>
<proteinExistence type="predicted"/>
<organism evidence="1 2">
    <name type="scientific">Brachionus plicatilis</name>
    <name type="common">Marine rotifer</name>
    <name type="synonym">Brachionus muelleri</name>
    <dbReference type="NCBI Taxonomy" id="10195"/>
    <lineage>
        <taxon>Eukaryota</taxon>
        <taxon>Metazoa</taxon>
        <taxon>Spiralia</taxon>
        <taxon>Gnathifera</taxon>
        <taxon>Rotifera</taxon>
        <taxon>Eurotatoria</taxon>
        <taxon>Monogononta</taxon>
        <taxon>Pseudotrocha</taxon>
        <taxon>Ploima</taxon>
        <taxon>Brachionidae</taxon>
        <taxon>Brachionus</taxon>
    </lineage>
</organism>
<name>A0A3M7RBU4_BRAPC</name>
<evidence type="ECO:0008006" key="3">
    <source>
        <dbReference type="Google" id="ProtNLM"/>
    </source>
</evidence>
<evidence type="ECO:0000313" key="2">
    <source>
        <dbReference type="Proteomes" id="UP000276133"/>
    </source>
</evidence>